<organism evidence="1 2">
    <name type="scientific">Halteria grandinella</name>
    <dbReference type="NCBI Taxonomy" id="5974"/>
    <lineage>
        <taxon>Eukaryota</taxon>
        <taxon>Sar</taxon>
        <taxon>Alveolata</taxon>
        <taxon>Ciliophora</taxon>
        <taxon>Intramacronucleata</taxon>
        <taxon>Spirotrichea</taxon>
        <taxon>Stichotrichia</taxon>
        <taxon>Sporadotrichida</taxon>
        <taxon>Halteriidae</taxon>
        <taxon>Halteria</taxon>
    </lineage>
</organism>
<name>A0A8J8T4D9_HALGN</name>
<dbReference type="AlphaFoldDB" id="A0A8J8T4D9"/>
<sequence length="405" mass="47009">MENRSLLNNQIHEHQEDCTCTRGLQVYYFCSQQNCEMHKVEKFFCEDCFNEIMKWGEVHKMQSVPLLLEELKKRWFDLIEKEGQMFSEASIAYNSKKALIEYLDKQGSLNENGVQEETRLVCRDMQRFRQFREILRQYISEYEEYIQNFKVAKLHEVNSQSDSFHECLVQEFNYLPSIAKPEFILDNYRSCIQSCPVPQSGEEQVLREQILSLKVKVGVQNMLDASKDMEKVPISQGELVDTVSKLIQTQRKQEAQMNAVFSFFENLEGVASVINTCITQGDLANKIKGVENDLKNKVDQLFHLNEKFSKEELKAVEEKCATEFNNIEMRINSLQESLKGEILVRNGKFVQLSHGFSQANSAIQKNSPATTYYRDESQTSRSNKQVIVQARNARPPSHNDQQACQ</sequence>
<evidence type="ECO:0000313" key="1">
    <source>
        <dbReference type="EMBL" id="TNV81033.1"/>
    </source>
</evidence>
<protein>
    <submittedName>
        <fullName evidence="1">Uncharacterized protein</fullName>
    </submittedName>
</protein>
<dbReference type="EMBL" id="RRYP01006669">
    <property type="protein sequence ID" value="TNV81033.1"/>
    <property type="molecule type" value="Genomic_DNA"/>
</dbReference>
<reference evidence="1" key="1">
    <citation type="submission" date="2019-06" db="EMBL/GenBank/DDBJ databases">
        <authorList>
            <person name="Zheng W."/>
        </authorList>
    </citation>
    <scope>NUCLEOTIDE SEQUENCE</scope>
    <source>
        <strain evidence="1">QDHG01</strain>
    </source>
</reference>
<dbReference type="Proteomes" id="UP000785679">
    <property type="component" value="Unassembled WGS sequence"/>
</dbReference>
<keyword evidence="2" id="KW-1185">Reference proteome</keyword>
<evidence type="ECO:0000313" key="2">
    <source>
        <dbReference type="Proteomes" id="UP000785679"/>
    </source>
</evidence>
<gene>
    <name evidence="1" type="ORF">FGO68_gene7709</name>
</gene>
<comment type="caution">
    <text evidence="1">The sequence shown here is derived from an EMBL/GenBank/DDBJ whole genome shotgun (WGS) entry which is preliminary data.</text>
</comment>
<proteinExistence type="predicted"/>
<accession>A0A8J8T4D9</accession>